<feature type="transmembrane region" description="Helical" evidence="6">
    <location>
        <begin position="132"/>
        <end position="155"/>
    </location>
</feature>
<evidence type="ECO:0000256" key="6">
    <source>
        <dbReference type="SAM" id="Phobius"/>
    </source>
</evidence>
<evidence type="ECO:0000256" key="3">
    <source>
        <dbReference type="ARBA" id="ARBA00022692"/>
    </source>
</evidence>
<feature type="transmembrane region" description="Helical" evidence="6">
    <location>
        <begin position="161"/>
        <end position="182"/>
    </location>
</feature>
<keyword evidence="5 6" id="KW-0472">Membrane</keyword>
<dbReference type="PANTHER" id="PTHR30250:SF11">
    <property type="entry name" value="O-ANTIGEN TRANSPORTER-RELATED"/>
    <property type="match status" value="1"/>
</dbReference>
<dbReference type="InterPro" id="IPR002797">
    <property type="entry name" value="Polysacc_synth"/>
</dbReference>
<name>A0A6G7YEJ3_9ACTN</name>
<sequence>MASVVSQLALVVSGPVVVRLLGVEDRGRLALVFAVAMLASQVGVLGVPAAVSWFVASRRLDAPELLARLQPRFARQVGVAASLSALVVVGLDASGRALPTPWLLALVVAVGTAGAMVALLGFAALQGQQRFAALAWLTPVPAVTYAITAAVLLVLDTGSVALLLAVNLAGWVVVAAASLVVVRRGAALDPPAAASPALEQVATYGRQAMVATAAPIDTLGIEQLLLGLIAGSYVLGLFTVGWAFETGPVLVLVALASFVGPRLGVLRVDARAAFVRTWLLRALALGVVACLAIQAVLEPVLRLAFGSEALPALPLARVLVVAGVLLGLRRVAAACLVGLGQAKAATRCELLGFLTMVVVMLSLLIPDAPLTWAGWALALGGAVTLLSQVLVLRRTLTQAAGESR</sequence>
<keyword evidence="8" id="KW-1185">Reference proteome</keyword>
<feature type="transmembrane region" description="Helical" evidence="6">
    <location>
        <begin position="101"/>
        <end position="125"/>
    </location>
</feature>
<reference evidence="7 8" key="1">
    <citation type="submission" date="2020-03" db="EMBL/GenBank/DDBJ databases">
        <title>Nocardioides sp. nov., isolated from fish.</title>
        <authorList>
            <person name="Hyun D.-W."/>
            <person name="Bae J.-W."/>
        </authorList>
    </citation>
    <scope>NUCLEOTIDE SEQUENCE [LARGE SCALE GENOMIC DNA]</scope>
    <source>
        <strain evidence="7 8">HDW12A</strain>
    </source>
</reference>
<keyword evidence="3 6" id="KW-0812">Transmembrane</keyword>
<keyword evidence="4 6" id="KW-1133">Transmembrane helix</keyword>
<proteinExistence type="predicted"/>
<evidence type="ECO:0000313" key="8">
    <source>
        <dbReference type="Proteomes" id="UP000502035"/>
    </source>
</evidence>
<accession>A0A6G7YEJ3</accession>
<dbReference type="Pfam" id="PF01943">
    <property type="entry name" value="Polysacc_synt"/>
    <property type="match status" value="1"/>
</dbReference>
<dbReference type="EMBL" id="CP049866">
    <property type="protein sequence ID" value="QIK75213.1"/>
    <property type="molecule type" value="Genomic_DNA"/>
</dbReference>
<feature type="transmembrane region" description="Helical" evidence="6">
    <location>
        <begin position="249"/>
        <end position="266"/>
    </location>
</feature>
<dbReference type="PANTHER" id="PTHR30250">
    <property type="entry name" value="PST FAMILY PREDICTED COLANIC ACID TRANSPORTER"/>
    <property type="match status" value="1"/>
</dbReference>
<feature type="transmembrane region" description="Helical" evidence="6">
    <location>
        <begin position="30"/>
        <end position="56"/>
    </location>
</feature>
<organism evidence="7 8">
    <name type="scientific">Nocardioides piscis</name>
    <dbReference type="NCBI Taxonomy" id="2714938"/>
    <lineage>
        <taxon>Bacteria</taxon>
        <taxon>Bacillati</taxon>
        <taxon>Actinomycetota</taxon>
        <taxon>Actinomycetes</taxon>
        <taxon>Propionibacteriales</taxon>
        <taxon>Nocardioidaceae</taxon>
        <taxon>Nocardioides</taxon>
    </lineage>
</organism>
<gene>
    <name evidence="7" type="ORF">G7071_07020</name>
</gene>
<dbReference type="AlphaFoldDB" id="A0A6G7YEJ3"/>
<evidence type="ECO:0000313" key="7">
    <source>
        <dbReference type="EMBL" id="QIK75213.1"/>
    </source>
</evidence>
<feature type="transmembrane region" description="Helical" evidence="6">
    <location>
        <begin position="278"/>
        <end position="297"/>
    </location>
</feature>
<feature type="transmembrane region" description="Helical" evidence="6">
    <location>
        <begin position="224"/>
        <end position="243"/>
    </location>
</feature>
<feature type="transmembrane region" description="Helical" evidence="6">
    <location>
        <begin position="372"/>
        <end position="392"/>
    </location>
</feature>
<dbReference type="RefSeq" id="WP_166316633.1">
    <property type="nucleotide sequence ID" value="NZ_CP049866.1"/>
</dbReference>
<evidence type="ECO:0000256" key="5">
    <source>
        <dbReference type="ARBA" id="ARBA00023136"/>
    </source>
</evidence>
<protein>
    <submittedName>
        <fullName evidence="7">Oligosaccharide flippase family protein</fullName>
    </submittedName>
</protein>
<dbReference type="KEGG" id="npi:G7071_07020"/>
<feature type="transmembrane region" description="Helical" evidence="6">
    <location>
        <begin position="348"/>
        <end position="366"/>
    </location>
</feature>
<dbReference type="Proteomes" id="UP000502035">
    <property type="component" value="Chromosome"/>
</dbReference>
<comment type="subcellular location">
    <subcellularLocation>
        <location evidence="1">Cell membrane</location>
        <topology evidence="1">Multi-pass membrane protein</topology>
    </subcellularLocation>
</comment>
<dbReference type="InterPro" id="IPR050833">
    <property type="entry name" value="Poly_Biosynth_Transport"/>
</dbReference>
<feature type="transmembrane region" description="Helical" evidence="6">
    <location>
        <begin position="309"/>
        <end position="328"/>
    </location>
</feature>
<dbReference type="GO" id="GO:0005886">
    <property type="term" value="C:plasma membrane"/>
    <property type="evidence" value="ECO:0007669"/>
    <property type="project" value="UniProtKB-SubCell"/>
</dbReference>
<keyword evidence="2" id="KW-1003">Cell membrane</keyword>
<evidence type="ECO:0000256" key="2">
    <source>
        <dbReference type="ARBA" id="ARBA00022475"/>
    </source>
</evidence>
<evidence type="ECO:0000256" key="4">
    <source>
        <dbReference type="ARBA" id="ARBA00022989"/>
    </source>
</evidence>
<evidence type="ECO:0000256" key="1">
    <source>
        <dbReference type="ARBA" id="ARBA00004651"/>
    </source>
</evidence>